<evidence type="ECO:0000313" key="3">
    <source>
        <dbReference type="Proteomes" id="UP000034103"/>
    </source>
</evidence>
<dbReference type="AlphaFoldDB" id="A0A0F6U2L3"/>
<proteinExistence type="predicted"/>
<dbReference type="InterPro" id="IPR003959">
    <property type="entry name" value="ATPase_AAA_core"/>
</dbReference>
<evidence type="ECO:0000313" key="2">
    <source>
        <dbReference type="EMBL" id="AKE63152.1"/>
    </source>
</evidence>
<dbReference type="SUPFAM" id="SSF52540">
    <property type="entry name" value="P-loop containing nucleoside triphosphate hydrolases"/>
    <property type="match status" value="1"/>
</dbReference>
<dbReference type="PIRSF" id="PIRSF029347">
    <property type="entry name" value="RecF"/>
    <property type="match status" value="1"/>
</dbReference>
<dbReference type="PANTHER" id="PTHR40396">
    <property type="entry name" value="ATPASE-LIKE PROTEIN"/>
    <property type="match status" value="1"/>
</dbReference>
<dbReference type="InterPro" id="IPR027417">
    <property type="entry name" value="P-loop_NTPase"/>
</dbReference>
<reference evidence="2 3" key="1">
    <citation type="journal article" date="2015" name="Genome Announc.">
        <title>Complete Genome Sequence of Microcystis aeruginosa NIES-2549, a Bloom-Forming Cyanobacterium from Lake Kasumigaura, Japan.</title>
        <authorList>
            <person name="Yamaguchi H."/>
            <person name="Suzuki S."/>
            <person name="Tanabe Y."/>
            <person name="Osana Y."/>
            <person name="Shimura Y."/>
            <person name="Ishida K."/>
            <person name="Kawachi M."/>
        </authorList>
    </citation>
    <scope>NUCLEOTIDE SEQUENCE [LARGE SCALE GENOMIC DNA]</scope>
    <source>
        <strain evidence="2 3">NIES-2549</strain>
    </source>
</reference>
<dbReference type="GO" id="GO:0016887">
    <property type="term" value="F:ATP hydrolysis activity"/>
    <property type="evidence" value="ECO:0007669"/>
    <property type="project" value="InterPro"/>
</dbReference>
<dbReference type="EMBL" id="CP011304">
    <property type="protein sequence ID" value="AKE63152.1"/>
    <property type="molecule type" value="Genomic_DNA"/>
</dbReference>
<feature type="domain" description="ATPase AAA-type core" evidence="1">
    <location>
        <begin position="35"/>
        <end position="378"/>
    </location>
</feature>
<protein>
    <recommendedName>
        <fullName evidence="1">ATPase AAA-type core domain-containing protein</fullName>
    </recommendedName>
</protein>
<dbReference type="GO" id="GO:0005524">
    <property type="term" value="F:ATP binding"/>
    <property type="evidence" value="ECO:0007669"/>
    <property type="project" value="InterPro"/>
</dbReference>
<dbReference type="PATRIC" id="fig|1641812.3.peg.820"/>
<dbReference type="PANTHER" id="PTHR40396:SF1">
    <property type="entry name" value="ATPASE AAA-TYPE CORE DOMAIN-CONTAINING PROTEIN"/>
    <property type="match status" value="1"/>
</dbReference>
<dbReference type="Proteomes" id="UP000034103">
    <property type="component" value="Chromosome"/>
</dbReference>
<gene>
    <name evidence="2" type="ORF">MYAER_0792</name>
</gene>
<organism evidence="2 3">
    <name type="scientific">Microcystis aeruginosa NIES-2549</name>
    <dbReference type="NCBI Taxonomy" id="1641812"/>
    <lineage>
        <taxon>Bacteria</taxon>
        <taxon>Bacillati</taxon>
        <taxon>Cyanobacteriota</taxon>
        <taxon>Cyanophyceae</taxon>
        <taxon>Oscillatoriophycideae</taxon>
        <taxon>Chroococcales</taxon>
        <taxon>Microcystaceae</taxon>
        <taxon>Microcystis</taxon>
    </lineage>
</organism>
<dbReference type="InterPro" id="IPR014555">
    <property type="entry name" value="RecF-like"/>
</dbReference>
<dbReference type="RefSeq" id="WP_071846415.1">
    <property type="nucleotide sequence ID" value="NZ_CP011304.1"/>
</dbReference>
<dbReference type="Gene3D" id="3.40.50.300">
    <property type="entry name" value="P-loop containing nucleotide triphosphate hydrolases"/>
    <property type="match status" value="1"/>
</dbReference>
<dbReference type="Pfam" id="PF13304">
    <property type="entry name" value="AAA_21"/>
    <property type="match status" value="1"/>
</dbReference>
<evidence type="ECO:0000259" key="1">
    <source>
        <dbReference type="Pfam" id="PF13304"/>
    </source>
</evidence>
<dbReference type="HOGENOM" id="CLU_035814_0_0_3"/>
<accession>A0A0F6U2L3</accession>
<sequence length="429" mass="49227">MAGIEGLRIKNYRALKDITLGKLWNTQNRDSLTPMTAVIGKNGVGKSTLFDAFGFLSDCLKGGVEEACDARGRGGFDRLRSQGQEGSIEFQIYYKEDYNSRPITYELAIDLDTDNRPYVKKERLRQRRKGQKTGWPCSFLILDEGKGIVWKGEEEGKQVEEGQDHFDLFKLIEKIQREADEESKETELVELNDKRKLGIATLGSLKQHPRISLFRRFIEGWYLSYFTPDAARSLPLAGPQKHLNIHGDNLGNVVQFMEREHSKKFQNILNSISRKIPGIEKISTEKSPDNRLLLKFNDRGFQDPFYVQQMSDGTLKVFAYLLLLEDPSPPPFICIEEPENGLYHKLLETLAQEFRKHATGQRGRSQIFITTHQPYFVDALQPEEVWILEKGDDGFSRIKRASDNPLIKNLVSEGLPLGSLWYSDYLDER</sequence>
<name>A0A0F6U2L3_MICAE</name>